<evidence type="ECO:0000256" key="1">
    <source>
        <dbReference type="SAM" id="MobiDB-lite"/>
    </source>
</evidence>
<keyword evidence="3" id="KW-1185">Reference proteome</keyword>
<dbReference type="Proteomes" id="UP000449547">
    <property type="component" value="Unassembled WGS sequence"/>
</dbReference>
<sequence length="241" mass="27456">MSRKHHRLNSIESKGKRSRQMYADESEDSELSDIGELVDDSYSALHQFLCWEPDHASTGALVVANKHDYNDSRLIYSYGDTVFQRGRRGEARVAKHDESGLLVCAEGHDPKVVLPRQLESHLRVDHRGKSRYCRETRQIVRDEFMQGSVPNIPPNIYFALPFNPVINARYCFNCRTVVSGNHEYTKTECGDSLLVPVKAQKCFRGTWVVVGPLPGILDDYQSTSYEDEENSFILLTDNPSE</sequence>
<comment type="caution">
    <text evidence="2">The sequence shown here is derived from an EMBL/GenBank/DDBJ whole genome shotgun (WGS) entry which is preliminary data.</text>
</comment>
<dbReference type="VEuPathDB" id="FungiDB:DIURU_005628"/>
<organism evidence="2 3">
    <name type="scientific">Diutina rugosa</name>
    <name type="common">Yeast</name>
    <name type="synonym">Candida rugosa</name>
    <dbReference type="NCBI Taxonomy" id="5481"/>
    <lineage>
        <taxon>Eukaryota</taxon>
        <taxon>Fungi</taxon>
        <taxon>Dikarya</taxon>
        <taxon>Ascomycota</taxon>
        <taxon>Saccharomycotina</taxon>
        <taxon>Pichiomycetes</taxon>
        <taxon>Debaryomycetaceae</taxon>
        <taxon>Diutina</taxon>
    </lineage>
</organism>
<dbReference type="RefSeq" id="XP_034009476.1">
    <property type="nucleotide sequence ID" value="XM_034158631.1"/>
</dbReference>
<accession>A0A642UC79</accession>
<gene>
    <name evidence="2" type="ORF">DIURU_005628</name>
</gene>
<feature type="region of interest" description="Disordered" evidence="1">
    <location>
        <begin position="1"/>
        <end position="30"/>
    </location>
</feature>
<evidence type="ECO:0000313" key="2">
    <source>
        <dbReference type="EMBL" id="KAA8896616.1"/>
    </source>
</evidence>
<name>A0A642UC79_DIURU</name>
<dbReference type="EMBL" id="SWFT01000163">
    <property type="protein sequence ID" value="KAA8896616.1"/>
    <property type="molecule type" value="Genomic_DNA"/>
</dbReference>
<evidence type="ECO:0000313" key="3">
    <source>
        <dbReference type="Proteomes" id="UP000449547"/>
    </source>
</evidence>
<dbReference type="GeneID" id="54784279"/>
<dbReference type="AlphaFoldDB" id="A0A642UC79"/>
<protein>
    <submittedName>
        <fullName evidence="2">Uncharacterized protein</fullName>
    </submittedName>
</protein>
<proteinExistence type="predicted"/>
<reference evidence="2 3" key="1">
    <citation type="submission" date="2019-07" db="EMBL/GenBank/DDBJ databases">
        <title>Genome assembly of two rare yeast pathogens: Diutina rugosa and Trichomonascus ciferrii.</title>
        <authorList>
            <person name="Mixao V."/>
            <person name="Saus E."/>
            <person name="Hansen A."/>
            <person name="Lass-Flor C."/>
            <person name="Gabaldon T."/>
        </authorList>
    </citation>
    <scope>NUCLEOTIDE SEQUENCE [LARGE SCALE GENOMIC DNA]</scope>
    <source>
        <strain evidence="2 3">CBS 613</strain>
    </source>
</reference>